<protein>
    <recommendedName>
        <fullName evidence="8">Ubiquitin carboxyl-terminal hydrolase MINDY</fullName>
        <ecNumber evidence="8">3.4.19.12</ecNumber>
    </recommendedName>
</protein>
<keyword evidence="5 8" id="KW-0378">Hydrolase</keyword>
<evidence type="ECO:0000256" key="8">
    <source>
        <dbReference type="RuleBase" id="RU367088"/>
    </source>
</evidence>
<reference evidence="12" key="1">
    <citation type="journal article" date="2016" name="Nature">
        <title>Genome evolution in the allotetraploid frog Xenopus laevis.</title>
        <authorList>
            <person name="Session A.M."/>
            <person name="Uno Y."/>
            <person name="Kwon T."/>
            <person name="Chapman J.A."/>
            <person name="Toyoda A."/>
            <person name="Takahashi S."/>
            <person name="Fukui A."/>
            <person name="Hikosaka A."/>
            <person name="Suzuki A."/>
            <person name="Kondo M."/>
            <person name="van Heeringen S.J."/>
            <person name="Quigley I."/>
            <person name="Heinz S."/>
            <person name="Ogino H."/>
            <person name="Ochi H."/>
            <person name="Hellsten U."/>
            <person name="Lyons J.B."/>
            <person name="Simakov O."/>
            <person name="Putnam N."/>
            <person name="Stites J."/>
            <person name="Kuroki Y."/>
            <person name="Tanaka T."/>
            <person name="Michiue T."/>
            <person name="Watanabe M."/>
            <person name="Bogdanovic O."/>
            <person name="Lister R."/>
            <person name="Georgiou G."/>
            <person name="Paranjpe S.S."/>
            <person name="van Kruijsbergen I."/>
            <person name="Shu S."/>
            <person name="Carlson J."/>
            <person name="Kinoshita T."/>
            <person name="Ohta Y."/>
            <person name="Mawaribuchi S."/>
            <person name="Jenkins J."/>
            <person name="Grimwood J."/>
            <person name="Schmutz J."/>
            <person name="Mitros T."/>
            <person name="Mozaffari S.V."/>
            <person name="Suzuki Y."/>
            <person name="Haramoto Y."/>
            <person name="Yamamoto T.S."/>
            <person name="Takagi C."/>
            <person name="Heald R."/>
            <person name="Miller K."/>
            <person name="Haudenschild C."/>
            <person name="Kitzman J."/>
            <person name="Nakayama T."/>
            <person name="Izutsu Y."/>
            <person name="Robert J."/>
            <person name="Fortriede J."/>
            <person name="Burns K."/>
            <person name="Lotay V."/>
            <person name="Karimi K."/>
            <person name="Yasuoka Y."/>
            <person name="Dichmann D.S."/>
            <person name="Flajnik M.F."/>
            <person name="Houston D.W."/>
            <person name="Shendure J."/>
            <person name="DuPasquier L."/>
            <person name="Vize P.D."/>
            <person name="Zorn A.M."/>
            <person name="Ito M."/>
            <person name="Marcotte E.M."/>
            <person name="Wallingford J.B."/>
            <person name="Ito Y."/>
            <person name="Asashima M."/>
            <person name="Ueno N."/>
            <person name="Matsuda Y."/>
            <person name="Veenstra G.J."/>
            <person name="Fujiyama A."/>
            <person name="Harland R.M."/>
            <person name="Taira M."/>
            <person name="Rokhsar D.S."/>
        </authorList>
    </citation>
    <scope>NUCLEOTIDE SEQUENCE [LARGE SCALE GENOMIC DNA]</scope>
    <source>
        <strain evidence="12">J</strain>
    </source>
</reference>
<evidence type="ECO:0000256" key="7">
    <source>
        <dbReference type="ARBA" id="ARBA00037630"/>
    </source>
</evidence>
<comment type="function">
    <text evidence="7">Probable hydrolase that can remove 'Lys-48'-linked conjugated ubiquitin from proteins.</text>
</comment>
<dbReference type="AlphaFoldDB" id="A0A974CLS8"/>
<evidence type="ECO:0000256" key="2">
    <source>
        <dbReference type="ARBA" id="ARBA00011074"/>
    </source>
</evidence>
<dbReference type="Pfam" id="PF13898">
    <property type="entry name" value="MINDY-3_4_CD"/>
    <property type="match status" value="1"/>
</dbReference>
<dbReference type="SMART" id="SM01174">
    <property type="entry name" value="DUF4205"/>
    <property type="match status" value="1"/>
</dbReference>
<evidence type="ECO:0000256" key="9">
    <source>
        <dbReference type="SAM" id="MobiDB-lite"/>
    </source>
</evidence>
<evidence type="ECO:0000256" key="3">
    <source>
        <dbReference type="ARBA" id="ARBA00022670"/>
    </source>
</evidence>
<evidence type="ECO:0000256" key="1">
    <source>
        <dbReference type="ARBA" id="ARBA00000707"/>
    </source>
</evidence>
<evidence type="ECO:0000313" key="11">
    <source>
        <dbReference type="EMBL" id="OCT75433.1"/>
    </source>
</evidence>
<feature type="domain" description="Deubiquitinating enzyme MINDY-3/4 conserved" evidence="10">
    <location>
        <begin position="405"/>
        <end position="738"/>
    </location>
</feature>
<keyword evidence="3 8" id="KW-0645">Protease</keyword>
<dbReference type="GO" id="GO:0004843">
    <property type="term" value="F:cysteine-type deubiquitinase activity"/>
    <property type="evidence" value="ECO:0007669"/>
    <property type="project" value="UniProtKB-UniRule"/>
</dbReference>
<accession>A0A974CLS8</accession>
<evidence type="ECO:0000256" key="4">
    <source>
        <dbReference type="ARBA" id="ARBA00022786"/>
    </source>
</evidence>
<dbReference type="Proteomes" id="UP000694892">
    <property type="component" value="Chromosome 6L"/>
</dbReference>
<keyword evidence="4 8" id="KW-0833">Ubl conjugation pathway</keyword>
<proteinExistence type="inferred from homology"/>
<dbReference type="PANTHER" id="PTHR12473">
    <property type="entry name" value="UBIQUITIN CARBOXYL-TERMINAL HYDROLASE MINDY-4-RELATED"/>
    <property type="match status" value="1"/>
</dbReference>
<dbReference type="EC" id="3.4.19.12" evidence="8"/>
<dbReference type="GO" id="GO:0006508">
    <property type="term" value="P:proteolysis"/>
    <property type="evidence" value="ECO:0007669"/>
    <property type="project" value="UniProtKB-KW"/>
</dbReference>
<dbReference type="InterPro" id="IPR059022">
    <property type="entry name" value="MINDY4_N"/>
</dbReference>
<evidence type="ECO:0000256" key="5">
    <source>
        <dbReference type="ARBA" id="ARBA00022801"/>
    </source>
</evidence>
<feature type="region of interest" description="Disordered" evidence="9">
    <location>
        <begin position="147"/>
        <end position="170"/>
    </location>
</feature>
<name>A0A974CLS8_XENLA</name>
<dbReference type="InterPro" id="IPR039785">
    <property type="entry name" value="MINY3/4"/>
</dbReference>
<evidence type="ECO:0000313" key="12">
    <source>
        <dbReference type="Proteomes" id="UP000694892"/>
    </source>
</evidence>
<organism evidence="11 12">
    <name type="scientific">Xenopus laevis</name>
    <name type="common">African clawed frog</name>
    <dbReference type="NCBI Taxonomy" id="8355"/>
    <lineage>
        <taxon>Eukaryota</taxon>
        <taxon>Metazoa</taxon>
        <taxon>Chordata</taxon>
        <taxon>Craniata</taxon>
        <taxon>Vertebrata</taxon>
        <taxon>Euteleostomi</taxon>
        <taxon>Amphibia</taxon>
        <taxon>Batrachia</taxon>
        <taxon>Anura</taxon>
        <taxon>Pipoidea</taxon>
        <taxon>Pipidae</taxon>
        <taxon>Xenopodinae</taxon>
        <taxon>Xenopus</taxon>
        <taxon>Xenopus</taxon>
    </lineage>
</organism>
<gene>
    <name evidence="11" type="ORF">XELAEV_18030613mg</name>
</gene>
<sequence>MESCYILDVASSLVREFLSRKGLKKTSLILEEELPRAPQSITTRNELRAVLHLDSLYKENKSREKPLKTLLEIMTKYFLEHSGKTKTLNMIGEQNSAPSKGATRNLQQKHAGNLMMTVCDISDDETGESSAVSETSKTELIRSNLQFNKPNYSKGPDHNRKQTEFSVKSTRMAREGELMSPKENIRGVSETLEMALGARNSTSETQRPKSSRMVRGMMSGPTANSQEDSLKKRVPRQPAVTNTPNPVRGDAQVSDITRNMEEPYTISPANTALKVGKEFAAKMLSTSENLRNVSLRSTSPISKPKTFAAAKTVEDGKGVTEFSSYSSTEHKRHSGFSNVDSNSTSLNKKTFPFHSERSDKEDLKLDDVEDCLVNEEICNIPTVLPKNIKQIEGKPIDLAQAVEIKKILFGSSICCFSDEWRIQSFTFNNNQPLRYGFVQKKGGPCGVLAAVQGCVLKNLLFGKDADSRMLQPSDSQRTCCLCKAIADILWRAGDHKEAVVALSSGRQQFSPAGRYKADGVLESLTLYRIRKYEDLMGFVEHHINQFEFGPFGCILLTLSVVLSRSVELVQKDFDVPTNCLIGAHSYCTQELVNLILSGRAVSNVFNDVIELDSGNGNITLLKGIAHRSDIGFLSLFEHYNVCQVGSYLKTPKYPVWVICSESHFSVLFCVRLELMSDWKIERRFDLYYYDGLANQQEEIRLTVDTVATYIEEQDNELTPPLEHCIRTKWKGAVIDWNGSEPIL</sequence>
<dbReference type="GO" id="GO:0071108">
    <property type="term" value="P:protein K48-linked deubiquitination"/>
    <property type="evidence" value="ECO:0007669"/>
    <property type="project" value="InterPro"/>
</dbReference>
<dbReference type="EMBL" id="CM004476">
    <property type="protein sequence ID" value="OCT75433.1"/>
    <property type="molecule type" value="Genomic_DNA"/>
</dbReference>
<keyword evidence="6 8" id="KW-0788">Thiol protease</keyword>
<comment type="function">
    <text evidence="8">Hydrolase that can remove 'Lys-48'-linked conjugated ubiquitin from proteins.</text>
</comment>
<dbReference type="InterPro" id="IPR025257">
    <property type="entry name" value="MINDY-3/4_CD"/>
</dbReference>
<evidence type="ECO:0000259" key="10">
    <source>
        <dbReference type="SMART" id="SM01174"/>
    </source>
</evidence>
<evidence type="ECO:0000256" key="6">
    <source>
        <dbReference type="ARBA" id="ARBA00022807"/>
    </source>
</evidence>
<comment type="similarity">
    <text evidence="2 8">Belongs to the MINDY deubiquitinase family. FAM188 subfamily.</text>
</comment>
<dbReference type="Pfam" id="PF26038">
    <property type="entry name" value="Dimer_MINDY4_N"/>
    <property type="match status" value="1"/>
</dbReference>
<dbReference type="PANTHER" id="PTHR12473:SF8">
    <property type="entry name" value="UBIQUITIN CARBOXYL-TERMINAL HYDROLASE MINDY-4-RELATED"/>
    <property type="match status" value="1"/>
</dbReference>
<feature type="region of interest" description="Disordered" evidence="9">
    <location>
        <begin position="198"/>
        <end position="251"/>
    </location>
</feature>
<comment type="catalytic activity">
    <reaction evidence="1 8">
        <text>Thiol-dependent hydrolysis of ester, thioester, amide, peptide and isopeptide bonds formed by the C-terminal Gly of ubiquitin (a 76-residue protein attached to proteins as an intracellular targeting signal).</text>
        <dbReference type="EC" id="3.4.19.12"/>
    </reaction>
</comment>
<dbReference type="OMA" id="SCFSTEW"/>
<dbReference type="GO" id="GO:1990380">
    <property type="term" value="F:K48-linked deubiquitinase activity"/>
    <property type="evidence" value="ECO:0007669"/>
    <property type="project" value="UniProtKB-UniRule"/>
</dbReference>